<reference evidence="2 3" key="2">
    <citation type="submission" date="2019-09" db="EMBL/GenBank/DDBJ databases">
        <authorList>
            <person name="Jin C."/>
        </authorList>
    </citation>
    <scope>NUCLEOTIDE SEQUENCE [LARGE SCALE GENOMIC DNA]</scope>
    <source>
        <strain evidence="2 3">BN140002</strain>
    </source>
</reference>
<dbReference type="OrthoDB" id="7356231at2"/>
<evidence type="ECO:0000256" key="1">
    <source>
        <dbReference type="SAM" id="Phobius"/>
    </source>
</evidence>
<keyword evidence="1" id="KW-0812">Transmembrane</keyword>
<organism evidence="2 3">
    <name type="scientific">Salinarimonas soli</name>
    <dbReference type="NCBI Taxonomy" id="1638099"/>
    <lineage>
        <taxon>Bacteria</taxon>
        <taxon>Pseudomonadati</taxon>
        <taxon>Pseudomonadota</taxon>
        <taxon>Alphaproteobacteria</taxon>
        <taxon>Hyphomicrobiales</taxon>
        <taxon>Salinarimonadaceae</taxon>
        <taxon>Salinarimonas</taxon>
    </lineage>
</organism>
<protein>
    <submittedName>
        <fullName evidence="2">Uncharacterized protein</fullName>
    </submittedName>
</protein>
<keyword evidence="1" id="KW-1133">Transmembrane helix</keyword>
<dbReference type="Proteomes" id="UP000323142">
    <property type="component" value="Unassembled WGS sequence"/>
</dbReference>
<dbReference type="EMBL" id="VUOA01000016">
    <property type="protein sequence ID" value="KAA2238054.1"/>
    <property type="molecule type" value="Genomic_DNA"/>
</dbReference>
<name>A0A5B2VGP2_9HYPH</name>
<feature type="transmembrane region" description="Helical" evidence="1">
    <location>
        <begin position="74"/>
        <end position="93"/>
    </location>
</feature>
<feature type="transmembrane region" description="Helical" evidence="1">
    <location>
        <begin position="29"/>
        <end position="54"/>
    </location>
</feature>
<evidence type="ECO:0000313" key="2">
    <source>
        <dbReference type="EMBL" id="KAA2238054.1"/>
    </source>
</evidence>
<sequence length="192" mass="20385">MAGEPTRGSPPVTSLSPVRRALAPLLRGLGLVLRGIFAAAILLQELVAFVGAPVWRAIAGLPFLAALADLVRRLPPYGVLAVLAVPFLVAEPLKIAGLYALGTGRIAWGVGLQVVGHAVSLLLVERILHAGLPQLLTLRWFAVIWGWFVSVRSAVGAWITAIGLRRLLARIRDGVVALAASIRRGILRLVGR</sequence>
<keyword evidence="3" id="KW-1185">Reference proteome</keyword>
<feature type="transmembrane region" description="Helical" evidence="1">
    <location>
        <begin position="105"/>
        <end position="124"/>
    </location>
</feature>
<dbReference type="AlphaFoldDB" id="A0A5B2VGP2"/>
<comment type="caution">
    <text evidence="2">The sequence shown here is derived from an EMBL/GenBank/DDBJ whole genome shotgun (WGS) entry which is preliminary data.</text>
</comment>
<proteinExistence type="predicted"/>
<feature type="transmembrane region" description="Helical" evidence="1">
    <location>
        <begin position="144"/>
        <end position="164"/>
    </location>
</feature>
<keyword evidence="1" id="KW-0472">Membrane</keyword>
<accession>A0A5B2VGP2</accession>
<evidence type="ECO:0000313" key="3">
    <source>
        <dbReference type="Proteomes" id="UP000323142"/>
    </source>
</evidence>
<gene>
    <name evidence="2" type="ORF">F0L46_07235</name>
</gene>
<reference evidence="2 3" key="1">
    <citation type="submission" date="2019-09" db="EMBL/GenBank/DDBJ databases">
        <title>Salinarimonas rosea gen. nov., sp. nov., a new member of the a-2 subgroup of the Proteobacteria.</title>
        <authorList>
            <person name="Liu J."/>
        </authorList>
    </citation>
    <scope>NUCLEOTIDE SEQUENCE [LARGE SCALE GENOMIC DNA]</scope>
    <source>
        <strain evidence="2 3">BN140002</strain>
    </source>
</reference>
<dbReference type="RefSeq" id="WP_149816386.1">
    <property type="nucleotide sequence ID" value="NZ_VUOA01000016.1"/>
</dbReference>